<evidence type="ECO:0000313" key="2">
    <source>
        <dbReference type="EMBL" id="BAM80704.1"/>
    </source>
</evidence>
<dbReference type="InterPro" id="IPR000182">
    <property type="entry name" value="GNAT_dom"/>
</dbReference>
<accession>M1V8K1</accession>
<gene>
    <name evidence="2" type="ORF">CYME_CML087C</name>
</gene>
<evidence type="ECO:0000313" key="3">
    <source>
        <dbReference type="Proteomes" id="UP000007014"/>
    </source>
</evidence>
<dbReference type="GeneID" id="16994780"/>
<dbReference type="RefSeq" id="XP_005536740.1">
    <property type="nucleotide sequence ID" value="XM_005536683.1"/>
</dbReference>
<dbReference type="Gramene" id="CML087CT">
    <property type="protein sequence ID" value="CML087CT"/>
    <property type="gene ID" value="CML087C"/>
</dbReference>
<reference evidence="2 3" key="2">
    <citation type="journal article" date="2007" name="BMC Biol.">
        <title>A 100%-complete sequence reveals unusually simple genomic features in the hot-spring red alga Cyanidioschyzon merolae.</title>
        <authorList>
            <person name="Nozaki H."/>
            <person name="Takano H."/>
            <person name="Misumi O."/>
            <person name="Terasawa K."/>
            <person name="Matsuzaki M."/>
            <person name="Maruyama S."/>
            <person name="Nishida K."/>
            <person name="Yagisawa F."/>
            <person name="Yoshida Y."/>
            <person name="Fujiwara T."/>
            <person name="Takio S."/>
            <person name="Tamura K."/>
            <person name="Chung S.J."/>
            <person name="Nakamura S."/>
            <person name="Kuroiwa H."/>
            <person name="Tanaka K."/>
            <person name="Sato N."/>
            <person name="Kuroiwa T."/>
        </authorList>
    </citation>
    <scope>NUCLEOTIDE SEQUENCE [LARGE SCALE GENOMIC DNA]</scope>
    <source>
        <strain evidence="2 3">10D</strain>
    </source>
</reference>
<dbReference type="InterPro" id="IPR016181">
    <property type="entry name" value="Acyl_CoA_acyltransferase"/>
</dbReference>
<dbReference type="OrthoDB" id="10493751at2759"/>
<keyword evidence="3" id="KW-1185">Reference proteome</keyword>
<dbReference type="Pfam" id="PF00583">
    <property type="entry name" value="Acetyltransf_1"/>
    <property type="match status" value="1"/>
</dbReference>
<dbReference type="SUPFAM" id="SSF55729">
    <property type="entry name" value="Acyl-CoA N-acyltransferases (Nat)"/>
    <property type="match status" value="1"/>
</dbReference>
<dbReference type="EMBL" id="AP006494">
    <property type="protein sequence ID" value="BAM80704.1"/>
    <property type="molecule type" value="Genomic_DNA"/>
</dbReference>
<feature type="domain" description="N-acetyltransferase" evidence="1">
    <location>
        <begin position="40"/>
        <end position="187"/>
    </location>
</feature>
<dbReference type="GO" id="GO:0016747">
    <property type="term" value="F:acyltransferase activity, transferring groups other than amino-acyl groups"/>
    <property type="evidence" value="ECO:0007669"/>
    <property type="project" value="InterPro"/>
</dbReference>
<dbReference type="Proteomes" id="UP000007014">
    <property type="component" value="Chromosome 12"/>
</dbReference>
<organism evidence="2 3">
    <name type="scientific">Cyanidioschyzon merolae (strain NIES-3377 / 10D)</name>
    <name type="common">Unicellular red alga</name>
    <dbReference type="NCBI Taxonomy" id="280699"/>
    <lineage>
        <taxon>Eukaryota</taxon>
        <taxon>Rhodophyta</taxon>
        <taxon>Bangiophyceae</taxon>
        <taxon>Cyanidiales</taxon>
        <taxon>Cyanidiaceae</taxon>
        <taxon>Cyanidioschyzon</taxon>
    </lineage>
</organism>
<sequence>MLSNEYQYNLEFFQYKLHATGVQAICRDVYGGQDYLPTLLAERYGSEGSSVASNDPCVERYYVLCRSKPSAVHREAVADAEDTIDRVDAPLVAAVGGYFLLSPGHYWIQGVRVAAAQRGKGLGLGITSAVVRALEQLGKNSQQTLHLWSCTITDNKPMRRIFRKLGFVEFQRCWLWPSPTFMQILRRIDERIASAPNHVRETFATMLKATRWETPAEESSEPCIIDASTDQRVSMQPESFWETVPSPASAFEALTRHRLCVPLYYWCLPPEALEKGAISVDWLWIGQYKGEDRALGWIFVYREPLIQTSDPTVAGVIASSCKVLLSAVQHLNRMFPRFRTVMDTSLFPSNECRIPEGFRRWSAASQMVNVYRKLELKNAESEARSDCVGQRPGAFACLTPQCAAE</sequence>
<dbReference type="AlphaFoldDB" id="M1V8K1"/>
<dbReference type="PROSITE" id="PS51186">
    <property type="entry name" value="GNAT"/>
    <property type="match status" value="1"/>
</dbReference>
<dbReference type="HOGENOM" id="CLU_680360_0_0_1"/>
<reference evidence="2 3" key="1">
    <citation type="journal article" date="2004" name="Nature">
        <title>Genome sequence of the ultrasmall unicellular red alga Cyanidioschyzon merolae 10D.</title>
        <authorList>
            <person name="Matsuzaki M."/>
            <person name="Misumi O."/>
            <person name="Shin-i T."/>
            <person name="Maruyama S."/>
            <person name="Takahara M."/>
            <person name="Miyagishima S."/>
            <person name="Mori T."/>
            <person name="Nishida K."/>
            <person name="Yagisawa F."/>
            <person name="Nishida K."/>
            <person name="Yoshida Y."/>
            <person name="Nishimura Y."/>
            <person name="Nakao S."/>
            <person name="Kobayashi T."/>
            <person name="Momoyama Y."/>
            <person name="Higashiyama T."/>
            <person name="Minoda A."/>
            <person name="Sano M."/>
            <person name="Nomoto H."/>
            <person name="Oishi K."/>
            <person name="Hayashi H."/>
            <person name="Ohta F."/>
            <person name="Nishizaka S."/>
            <person name="Haga S."/>
            <person name="Miura S."/>
            <person name="Morishita T."/>
            <person name="Kabeya Y."/>
            <person name="Terasawa K."/>
            <person name="Suzuki Y."/>
            <person name="Ishii Y."/>
            <person name="Asakawa S."/>
            <person name="Takano H."/>
            <person name="Ohta N."/>
            <person name="Kuroiwa H."/>
            <person name="Tanaka K."/>
            <person name="Shimizu N."/>
            <person name="Sugano S."/>
            <person name="Sato N."/>
            <person name="Nozaki H."/>
            <person name="Ogasawara N."/>
            <person name="Kohara Y."/>
            <person name="Kuroiwa T."/>
        </authorList>
    </citation>
    <scope>NUCLEOTIDE SEQUENCE [LARGE SCALE GENOMIC DNA]</scope>
    <source>
        <strain evidence="2 3">10D</strain>
    </source>
</reference>
<evidence type="ECO:0000259" key="1">
    <source>
        <dbReference type="PROSITE" id="PS51186"/>
    </source>
</evidence>
<name>M1V8K1_CYAM1</name>
<dbReference type="KEGG" id="cme:CYME_CML087C"/>
<dbReference type="Gene3D" id="3.40.630.30">
    <property type="match status" value="1"/>
</dbReference>
<proteinExistence type="predicted"/>
<protein>
    <recommendedName>
        <fullName evidence="1">N-acetyltransferase domain-containing protein</fullName>
    </recommendedName>
</protein>